<dbReference type="EMBL" id="QKTX01000003">
    <property type="protein sequence ID" value="PZV85442.1"/>
    <property type="molecule type" value="Genomic_DNA"/>
</dbReference>
<dbReference type="Proteomes" id="UP000248917">
    <property type="component" value="Unassembled WGS sequence"/>
</dbReference>
<organism evidence="1 2">
    <name type="scientific">Algoriphagus aquaeductus</name>
    <dbReference type="NCBI Taxonomy" id="475299"/>
    <lineage>
        <taxon>Bacteria</taxon>
        <taxon>Pseudomonadati</taxon>
        <taxon>Bacteroidota</taxon>
        <taxon>Cytophagia</taxon>
        <taxon>Cytophagales</taxon>
        <taxon>Cyclobacteriaceae</taxon>
        <taxon>Algoriphagus</taxon>
    </lineage>
</organism>
<proteinExistence type="predicted"/>
<comment type="caution">
    <text evidence="1">The sequence shown here is derived from an EMBL/GenBank/DDBJ whole genome shotgun (WGS) entry which is preliminary data.</text>
</comment>
<reference evidence="1 2" key="1">
    <citation type="submission" date="2018-06" db="EMBL/GenBank/DDBJ databases">
        <title>Genomic Encyclopedia of Archaeal and Bacterial Type Strains, Phase II (KMG-II): from individual species to whole genera.</title>
        <authorList>
            <person name="Goeker M."/>
        </authorList>
    </citation>
    <scope>NUCLEOTIDE SEQUENCE [LARGE SCALE GENOMIC DNA]</scope>
    <source>
        <strain evidence="1 2">T4</strain>
    </source>
</reference>
<protein>
    <submittedName>
        <fullName evidence="1">Uncharacterized protein</fullName>
    </submittedName>
</protein>
<evidence type="ECO:0000313" key="2">
    <source>
        <dbReference type="Proteomes" id="UP000248917"/>
    </source>
</evidence>
<evidence type="ECO:0000313" key="1">
    <source>
        <dbReference type="EMBL" id="PZV85442.1"/>
    </source>
</evidence>
<accession>A0A326S2H0</accession>
<keyword evidence="2" id="KW-1185">Reference proteome</keyword>
<dbReference type="AlphaFoldDB" id="A0A326S2H0"/>
<gene>
    <name evidence="1" type="ORF">CLV31_103234</name>
</gene>
<sequence length="67" mass="7542">MGDIQIEKVRPFSGRGKYGLWIVLSTGSGSTSLTHQPLAIQKFDPLSGVLNQKHCYIQYLILKHQSR</sequence>
<name>A0A326S2H0_9BACT</name>